<feature type="transmembrane region" description="Helical" evidence="1">
    <location>
        <begin position="31"/>
        <end position="51"/>
    </location>
</feature>
<evidence type="ECO:0000313" key="3">
    <source>
        <dbReference type="Proteomes" id="UP000094296"/>
    </source>
</evidence>
<dbReference type="STRING" id="766136.BHF68_10355"/>
<dbReference type="Proteomes" id="UP000094296">
    <property type="component" value="Unassembled WGS sequence"/>
</dbReference>
<feature type="transmembrane region" description="Helical" evidence="1">
    <location>
        <begin position="113"/>
        <end position="132"/>
    </location>
</feature>
<reference evidence="2 3" key="1">
    <citation type="submission" date="2016-09" db="EMBL/GenBank/DDBJ databases">
        <title>Draft genome sequence for the type strain of Desulfuribacillus alkaliarsenatis AHT28, an obligately anaerobic, sulfidogenic bacterium isolated from Russian soda lake sediments.</title>
        <authorList>
            <person name="Abin C.A."/>
            <person name="Hollibaugh J.T."/>
        </authorList>
    </citation>
    <scope>NUCLEOTIDE SEQUENCE [LARGE SCALE GENOMIC DNA]</scope>
    <source>
        <strain evidence="2 3">AHT28</strain>
    </source>
</reference>
<keyword evidence="1" id="KW-0812">Transmembrane</keyword>
<dbReference type="RefSeq" id="WP_069644045.1">
    <property type="nucleotide sequence ID" value="NZ_MIJE01000033.1"/>
</dbReference>
<comment type="caution">
    <text evidence="2">The sequence shown here is derived from an EMBL/GenBank/DDBJ whole genome shotgun (WGS) entry which is preliminary data.</text>
</comment>
<dbReference type="AlphaFoldDB" id="A0A1E5FZY9"/>
<evidence type="ECO:0000313" key="2">
    <source>
        <dbReference type="EMBL" id="OEF96124.1"/>
    </source>
</evidence>
<protein>
    <submittedName>
        <fullName evidence="2">Uncharacterized protein</fullName>
    </submittedName>
</protein>
<accession>A0A1E5FZY9</accession>
<evidence type="ECO:0000256" key="1">
    <source>
        <dbReference type="SAM" id="Phobius"/>
    </source>
</evidence>
<feature type="transmembrane region" description="Helical" evidence="1">
    <location>
        <begin position="7"/>
        <end position="25"/>
    </location>
</feature>
<keyword evidence="1" id="KW-1133">Transmembrane helix</keyword>
<gene>
    <name evidence="2" type="ORF">BHF68_10355</name>
</gene>
<name>A0A1E5FZY9_9FIRM</name>
<sequence length="234" mass="27343">MNEINTKYVSLVAFTLLVGIFYTTNPGTKDFILFTILTAMLIGLLSVCKHYYIKDENSLKEQIIYMCLSMVLLSIYYILVLEIISFPLDYKLFILIWIGSILSVLRRHLNLSYMENAVLLITVITIFSVSVYDDYKNRPTTIIDFYFQNIINETTYEGLQNLYVDSERPNFTKETYNELSPFLNNPPRRFHLPVLLEYAGGRTILLVTEYSEEYETLQIRNISILPEELVSLFK</sequence>
<organism evidence="2 3">
    <name type="scientific">Desulfuribacillus alkaliarsenatis</name>
    <dbReference type="NCBI Taxonomy" id="766136"/>
    <lineage>
        <taxon>Bacteria</taxon>
        <taxon>Bacillati</taxon>
        <taxon>Bacillota</taxon>
        <taxon>Desulfuribacillia</taxon>
        <taxon>Desulfuribacillales</taxon>
        <taxon>Desulfuribacillaceae</taxon>
        <taxon>Desulfuribacillus</taxon>
    </lineage>
</organism>
<dbReference type="EMBL" id="MIJE01000033">
    <property type="protein sequence ID" value="OEF96124.1"/>
    <property type="molecule type" value="Genomic_DNA"/>
</dbReference>
<proteinExistence type="predicted"/>
<keyword evidence="1" id="KW-0472">Membrane</keyword>
<keyword evidence="3" id="KW-1185">Reference proteome</keyword>
<feature type="transmembrane region" description="Helical" evidence="1">
    <location>
        <begin position="63"/>
        <end position="84"/>
    </location>
</feature>